<sequence>MKRRRGKMKKLISGLIVLVMITAFMTGSVFAAAPGEPTESFDADTRASGITYGPWFGNGNESWSTDIKSLASATSTITGAISFCLPPSAARSIGGEISGALSAIAIAWPDCYTYGTVQKEYREAHYSDGTFAYFQSHYTVKAYAVSNGKTTYLGTFHEYYEGSYPMRLQGSESIEL</sequence>
<dbReference type="STRING" id="169435.ERS852551_03000"/>
<reference evidence="2" key="1">
    <citation type="submission" date="2007-11" db="EMBL/GenBank/DDBJ databases">
        <authorList>
            <person name="Fulton L."/>
            <person name="Clifton S."/>
            <person name="Fulton B."/>
            <person name="Xu J."/>
            <person name="Minx P."/>
            <person name="Pepin K.H."/>
            <person name="Johnson M."/>
            <person name="Thiruvilangam P."/>
            <person name="Bhonagiri V."/>
            <person name="Nash W.E."/>
            <person name="Mardis E.R."/>
            <person name="Wilson R.K."/>
        </authorList>
    </citation>
    <scope>NUCLEOTIDE SEQUENCE [LARGE SCALE GENOMIC DNA]</scope>
    <source>
        <strain evidence="2">DSM 17241</strain>
    </source>
</reference>
<evidence type="ECO:0000313" key="3">
    <source>
        <dbReference type="Proteomes" id="UP000003803"/>
    </source>
</evidence>
<comment type="caution">
    <text evidence="2">The sequence shown here is derived from an EMBL/GenBank/DDBJ whole genome shotgun (WGS) entry which is preliminary data.</text>
</comment>
<organism evidence="2 3">
    <name type="scientific">Anaerotruncus colihominis DSM 17241</name>
    <dbReference type="NCBI Taxonomy" id="445972"/>
    <lineage>
        <taxon>Bacteria</taxon>
        <taxon>Bacillati</taxon>
        <taxon>Bacillota</taxon>
        <taxon>Clostridia</taxon>
        <taxon>Eubacteriales</taxon>
        <taxon>Oscillospiraceae</taxon>
        <taxon>Anaerotruncus</taxon>
    </lineage>
</organism>
<dbReference type="EMBL" id="ABGD02000019">
    <property type="protein sequence ID" value="EDS10825.1"/>
    <property type="molecule type" value="Genomic_DNA"/>
</dbReference>
<evidence type="ECO:0000313" key="2">
    <source>
        <dbReference type="EMBL" id="EDS10825.1"/>
    </source>
</evidence>
<gene>
    <name evidence="2" type="ORF">ANACOL_02379</name>
</gene>
<name>B0PC71_9FIRM</name>
<reference evidence="2" key="2">
    <citation type="submission" date="2013-09" db="EMBL/GenBank/DDBJ databases">
        <title>Draft genome sequence of Anaerotruncus colihominis(DSM 17241).</title>
        <authorList>
            <person name="Sudarsanam P."/>
            <person name="Ley R."/>
            <person name="Guruge J."/>
            <person name="Turnbaugh P.J."/>
            <person name="Mahowald M."/>
            <person name="Liep D."/>
            <person name="Gordon J."/>
        </authorList>
    </citation>
    <scope>NUCLEOTIDE SEQUENCE</scope>
    <source>
        <strain evidence="2">DSM 17241</strain>
    </source>
</reference>
<protein>
    <submittedName>
        <fullName evidence="2">Uncharacterized protein</fullName>
    </submittedName>
</protein>
<dbReference type="Proteomes" id="UP000003803">
    <property type="component" value="Unassembled WGS sequence"/>
</dbReference>
<dbReference type="AlphaFoldDB" id="B0PC71"/>
<evidence type="ECO:0000256" key="1">
    <source>
        <dbReference type="SAM" id="SignalP"/>
    </source>
</evidence>
<feature type="signal peptide" evidence="1">
    <location>
        <begin position="1"/>
        <end position="31"/>
    </location>
</feature>
<feature type="chain" id="PRO_5038650957" evidence="1">
    <location>
        <begin position="32"/>
        <end position="176"/>
    </location>
</feature>
<keyword evidence="1" id="KW-0732">Signal</keyword>
<keyword evidence="3" id="KW-1185">Reference proteome</keyword>
<proteinExistence type="predicted"/>
<dbReference type="HOGENOM" id="CLU_1522119_0_0_9"/>
<accession>B0PC71</accession>